<comment type="pathway">
    <text evidence="1">Porphyrin-containing compound metabolism; siroheme biosynthesis; sirohydrochlorin from precorrin-2: step 1/1.</text>
</comment>
<dbReference type="Gene3D" id="3.40.50.720">
    <property type="entry name" value="NAD(P)-binding Rossmann-like Domain"/>
    <property type="match status" value="1"/>
</dbReference>
<evidence type="ECO:0000256" key="3">
    <source>
        <dbReference type="ARBA" id="ARBA00023002"/>
    </source>
</evidence>
<accession>A0A919VKD2</accession>
<sequence>MLKDNRENIQDQLNFIFLSLISNKINVGLIGGGKGGLIKARTFITKGCNLWVLSREFIDEFHELEDLGAKLIKGDYYEDFIRDKHIIIIAVDDSKLKEKIKQKCEIEYKIFIDSTDFKSGMGVVPAQREIESISFSIHTKGGNPKASILLLNKIEKELIGYDEFVKVINPIRNRAKSLNKKLEIISFITTEDFKFFYEKGYMHEVLLLFFKEKEVNCLLQK</sequence>
<keyword evidence="4" id="KW-0520">NAD</keyword>
<dbReference type="InterPro" id="IPR028161">
    <property type="entry name" value="Met8-like"/>
</dbReference>
<dbReference type="SUPFAM" id="SSF51735">
    <property type="entry name" value="NAD(P)-binding Rossmann-fold domains"/>
    <property type="match status" value="1"/>
</dbReference>
<dbReference type="RefSeq" id="WP_212902270.1">
    <property type="nucleotide sequence ID" value="NZ_BOPZ01000001.1"/>
</dbReference>
<reference evidence="6" key="1">
    <citation type="submission" date="2021-03" db="EMBL/GenBank/DDBJ databases">
        <title>Taxonomic study of Clostridium polyendosporum from meadow-gley soil under rice.</title>
        <authorList>
            <person name="Kobayashi H."/>
            <person name="Tanizawa Y."/>
            <person name="Yagura M."/>
        </authorList>
    </citation>
    <scope>NUCLEOTIDE SEQUENCE</scope>
    <source>
        <strain evidence="6">JCM 30710</strain>
    </source>
</reference>
<dbReference type="NCBIfam" id="NF004045">
    <property type="entry name" value="PRK05562.1"/>
    <property type="match status" value="1"/>
</dbReference>
<dbReference type="GO" id="GO:0043115">
    <property type="term" value="F:precorrin-2 dehydrogenase activity"/>
    <property type="evidence" value="ECO:0007669"/>
    <property type="project" value="UniProtKB-EC"/>
</dbReference>
<evidence type="ECO:0000256" key="2">
    <source>
        <dbReference type="ARBA" id="ARBA00012400"/>
    </source>
</evidence>
<dbReference type="AlphaFoldDB" id="A0A919VKD2"/>
<organism evidence="6 7">
    <name type="scientific">Clostridium polyendosporum</name>
    <dbReference type="NCBI Taxonomy" id="69208"/>
    <lineage>
        <taxon>Bacteria</taxon>
        <taxon>Bacillati</taxon>
        <taxon>Bacillota</taxon>
        <taxon>Clostridia</taxon>
        <taxon>Eubacteriales</taxon>
        <taxon>Clostridiaceae</taxon>
        <taxon>Clostridium</taxon>
    </lineage>
</organism>
<dbReference type="GO" id="GO:0004325">
    <property type="term" value="F:ferrochelatase activity"/>
    <property type="evidence" value="ECO:0007669"/>
    <property type="project" value="InterPro"/>
</dbReference>
<dbReference type="EMBL" id="BOPZ01000001">
    <property type="protein sequence ID" value="GIM27513.1"/>
    <property type="molecule type" value="Genomic_DNA"/>
</dbReference>
<dbReference type="Proteomes" id="UP000679179">
    <property type="component" value="Unassembled WGS sequence"/>
</dbReference>
<name>A0A919VKD2_9CLOT</name>
<dbReference type="PANTHER" id="PTHR35330">
    <property type="entry name" value="SIROHEME BIOSYNTHESIS PROTEIN MET8"/>
    <property type="match status" value="1"/>
</dbReference>
<protein>
    <recommendedName>
        <fullName evidence="2">precorrin-2 dehydrogenase</fullName>
        <ecNumber evidence="2">1.3.1.76</ecNumber>
    </recommendedName>
</protein>
<keyword evidence="3" id="KW-0560">Oxidoreductase</keyword>
<evidence type="ECO:0000256" key="1">
    <source>
        <dbReference type="ARBA" id="ARBA00005010"/>
    </source>
</evidence>
<evidence type="ECO:0000256" key="5">
    <source>
        <dbReference type="ARBA" id="ARBA00023244"/>
    </source>
</evidence>
<proteinExistence type="predicted"/>
<evidence type="ECO:0000313" key="6">
    <source>
        <dbReference type="EMBL" id="GIM27513.1"/>
    </source>
</evidence>
<dbReference type="PANTHER" id="PTHR35330:SF1">
    <property type="entry name" value="SIROHEME BIOSYNTHESIS PROTEIN MET8"/>
    <property type="match status" value="1"/>
</dbReference>
<dbReference type="InterPro" id="IPR036291">
    <property type="entry name" value="NAD(P)-bd_dom_sf"/>
</dbReference>
<dbReference type="Pfam" id="PF13241">
    <property type="entry name" value="NAD_binding_7"/>
    <property type="match status" value="1"/>
</dbReference>
<evidence type="ECO:0000313" key="7">
    <source>
        <dbReference type="Proteomes" id="UP000679179"/>
    </source>
</evidence>
<gene>
    <name evidence="6" type="ORF">CPJCM30710_01790</name>
</gene>
<evidence type="ECO:0000256" key="4">
    <source>
        <dbReference type="ARBA" id="ARBA00023027"/>
    </source>
</evidence>
<comment type="caution">
    <text evidence="6">The sequence shown here is derived from an EMBL/GenBank/DDBJ whole genome shotgun (WGS) entry which is preliminary data.</text>
</comment>
<dbReference type="EC" id="1.3.1.76" evidence="2"/>
<keyword evidence="7" id="KW-1185">Reference proteome</keyword>
<dbReference type="GO" id="GO:0019354">
    <property type="term" value="P:siroheme biosynthetic process"/>
    <property type="evidence" value="ECO:0007669"/>
    <property type="project" value="InterPro"/>
</dbReference>
<keyword evidence="5" id="KW-0627">Porphyrin biosynthesis</keyword>